<dbReference type="SUPFAM" id="SSF53448">
    <property type="entry name" value="Nucleotide-diphospho-sugar transferases"/>
    <property type="match status" value="1"/>
</dbReference>
<dbReference type="PANTHER" id="PTHR43685">
    <property type="entry name" value="GLYCOSYLTRANSFERASE"/>
    <property type="match status" value="1"/>
</dbReference>
<feature type="transmembrane region" description="Helical" evidence="2">
    <location>
        <begin position="448"/>
        <end position="468"/>
    </location>
</feature>
<feature type="compositionally biased region" description="Acidic residues" evidence="1">
    <location>
        <begin position="967"/>
        <end position="985"/>
    </location>
</feature>
<feature type="compositionally biased region" description="Acidic residues" evidence="1">
    <location>
        <begin position="1004"/>
        <end position="1013"/>
    </location>
</feature>
<evidence type="ECO:0000313" key="3">
    <source>
        <dbReference type="EMBL" id="TYL52494.1"/>
    </source>
</evidence>
<feature type="transmembrane region" description="Helical" evidence="2">
    <location>
        <begin position="532"/>
        <end position="555"/>
    </location>
</feature>
<reference evidence="3 4" key="1">
    <citation type="submission" date="2019-08" db="EMBL/GenBank/DDBJ databases">
        <authorList>
            <person name="Hu J."/>
        </authorList>
    </citation>
    <scope>NUCLEOTIDE SEQUENCE [LARGE SCALE GENOMIC DNA]</scope>
    <source>
        <strain evidence="3 4">NEAU-184</strain>
    </source>
</reference>
<feature type="transmembrane region" description="Helical" evidence="2">
    <location>
        <begin position="724"/>
        <end position="746"/>
    </location>
</feature>
<sequence length="1066" mass="109700">MPQREPLRLAPMFPRVTAVLVVRHGGDHLERTLDAIRFQDRAPDALVAVLAQADARAREQVAGAAPDRIVELQEPLSFGEALRAGERVLEAPASDADALWLLAEDSEPRPGALRSLMATLETARSVAVAGPKLLEWDEPDRIAGLGRTMTRLGRAVPIVADELDQGQHDGLSDVLGLDPAAILVRHSVWQALDGFDPALPTVDDGLDLGVRARLAGHRVAVVPEAEVLFAADGVAGPPGDGRSRSRRRRARAARAAALHRRLAYAPAPAVPLHWITFLPLAVLRSVRLLLIKRPGEIPGEFAAALGTMFSGMRVPRARRVLASSKQAKWSAIAPLRLQPDEQRRRREAAAEARKARARGRSNELQFLGTGGGWVLLATAAASVGLFSWLITASGVGGGGLLPLSGFAELWRNAAYGWRDVGTGFVGAADPFSGVLAVLGSLTFWAPSYAVLLLWLVAIPAAAIGAWFAASRLTERGSLRAVAALVYAFAPPFLTALAEARPGAVIAHVLLGWLAFAVFGAASSWAAAATASLLFAAVIAAAPSLAPALIVGWIVAVAVSGRAAVRLAGLPVPALVLALPLIVEQVGRGTPFGLLADPGVPVGGPVPTPWQLAVGLPSGGWGGWDELVGSFVEVDPKLVASILAVPLVLAALAAVLAPGWRRATLTLGTVLLGYATAVAATHVAVAVVGPDVVAVWAGAGLSLAWLGLVLASVSALDALRRGPALLGAVVAVVSLVAVVPTMIAIAADAVPLGPAGERTLPAYVVAQADTDPRVTTLWMEPEVDGGLRATLEHGTGETLDDQSTLDQTRTVLTDEQVQLATVAGNLASRSGFDPEAAVRDFGVSFVLLAPASDEGREAVQTEARARAALDGNPALIAVGETDFGALWRFAAAEPDAEAAQIPPDAGGWLAVLITIVQVVVIGAAVLLSIPTGAGREVDRRPTRVRRRAAAAAAARAAAAGGGAAAAAEAEDADAAAADDEEAEEPDAAASDESADEPDAAAADDGTMDDTGAADEEPHAAASDDETAEDGSAEDAGAADEESGDDAAEAQRDRTADESKGDDDGRAS</sequence>
<feature type="transmembrane region" description="Helical" evidence="2">
    <location>
        <begin position="637"/>
        <end position="656"/>
    </location>
</feature>
<organism evidence="3 4">
    <name type="scientific">Agromyces mariniharenae</name>
    <dbReference type="NCBI Taxonomy" id="2604423"/>
    <lineage>
        <taxon>Bacteria</taxon>
        <taxon>Bacillati</taxon>
        <taxon>Actinomycetota</taxon>
        <taxon>Actinomycetes</taxon>
        <taxon>Micrococcales</taxon>
        <taxon>Microbacteriaceae</taxon>
        <taxon>Agromyces</taxon>
    </lineage>
</organism>
<feature type="transmembrane region" description="Helical" evidence="2">
    <location>
        <begin position="907"/>
        <end position="928"/>
    </location>
</feature>
<feature type="transmembrane region" description="Helical" evidence="2">
    <location>
        <begin position="504"/>
        <end position="526"/>
    </location>
</feature>
<feature type="compositionally biased region" description="Basic and acidic residues" evidence="1">
    <location>
        <begin position="1047"/>
        <end position="1066"/>
    </location>
</feature>
<dbReference type="Proteomes" id="UP000325243">
    <property type="component" value="Unassembled WGS sequence"/>
</dbReference>
<feature type="transmembrane region" description="Helical" evidence="2">
    <location>
        <begin position="420"/>
        <end position="441"/>
    </location>
</feature>
<keyword evidence="3" id="KW-0808">Transferase</keyword>
<evidence type="ECO:0000313" key="4">
    <source>
        <dbReference type="Proteomes" id="UP000325243"/>
    </source>
</evidence>
<dbReference type="Pfam" id="PF13641">
    <property type="entry name" value="Glyco_tranf_2_3"/>
    <property type="match status" value="1"/>
</dbReference>
<feature type="transmembrane region" description="Helical" evidence="2">
    <location>
        <begin position="692"/>
        <end position="712"/>
    </location>
</feature>
<keyword evidence="2" id="KW-1133">Transmembrane helix</keyword>
<dbReference type="GO" id="GO:0016740">
    <property type="term" value="F:transferase activity"/>
    <property type="evidence" value="ECO:0007669"/>
    <property type="project" value="UniProtKB-KW"/>
</dbReference>
<dbReference type="Gene3D" id="3.90.550.10">
    <property type="entry name" value="Spore Coat Polysaccharide Biosynthesis Protein SpsA, Chain A"/>
    <property type="match status" value="1"/>
</dbReference>
<dbReference type="AlphaFoldDB" id="A0A5S4UZV8"/>
<protein>
    <submittedName>
        <fullName evidence="3">Glycosyltransferase family 2 protein</fullName>
    </submittedName>
</protein>
<dbReference type="EMBL" id="VSSB01000001">
    <property type="protein sequence ID" value="TYL52494.1"/>
    <property type="molecule type" value="Genomic_DNA"/>
</dbReference>
<keyword evidence="4" id="KW-1185">Reference proteome</keyword>
<dbReference type="InterPro" id="IPR029044">
    <property type="entry name" value="Nucleotide-diphossugar_trans"/>
</dbReference>
<feature type="transmembrane region" description="Helical" evidence="2">
    <location>
        <begin position="663"/>
        <end position="686"/>
    </location>
</feature>
<name>A0A5S4UZV8_9MICO</name>
<feature type="region of interest" description="Disordered" evidence="1">
    <location>
        <begin position="963"/>
        <end position="1066"/>
    </location>
</feature>
<dbReference type="PANTHER" id="PTHR43685:SF3">
    <property type="entry name" value="SLR2126 PROTEIN"/>
    <property type="match status" value="1"/>
</dbReference>
<keyword evidence="2" id="KW-0472">Membrane</keyword>
<keyword evidence="2" id="KW-0812">Transmembrane</keyword>
<gene>
    <name evidence="3" type="ORF">FYC51_01675</name>
</gene>
<proteinExistence type="predicted"/>
<feature type="transmembrane region" description="Helical" evidence="2">
    <location>
        <begin position="480"/>
        <end position="497"/>
    </location>
</feature>
<feature type="compositionally biased region" description="Acidic residues" evidence="1">
    <location>
        <begin position="1021"/>
        <end position="1046"/>
    </location>
</feature>
<evidence type="ECO:0000256" key="1">
    <source>
        <dbReference type="SAM" id="MobiDB-lite"/>
    </source>
</evidence>
<accession>A0A5S4UZV8</accession>
<evidence type="ECO:0000256" key="2">
    <source>
        <dbReference type="SAM" id="Phobius"/>
    </source>
</evidence>
<dbReference type="InterPro" id="IPR050834">
    <property type="entry name" value="Glycosyltransf_2"/>
</dbReference>
<comment type="caution">
    <text evidence="3">The sequence shown here is derived from an EMBL/GenBank/DDBJ whole genome shotgun (WGS) entry which is preliminary data.</text>
</comment>